<dbReference type="Pfam" id="PF00072">
    <property type="entry name" value="Response_reg"/>
    <property type="match status" value="1"/>
</dbReference>
<dbReference type="PROSITE" id="PS51755">
    <property type="entry name" value="OMPR_PHOB"/>
    <property type="match status" value="1"/>
</dbReference>
<dbReference type="SUPFAM" id="SSF52172">
    <property type="entry name" value="CheY-like"/>
    <property type="match status" value="1"/>
</dbReference>
<dbReference type="Pfam" id="PF00486">
    <property type="entry name" value="Trans_reg_C"/>
    <property type="match status" value="1"/>
</dbReference>
<feature type="domain" description="OmpR/PhoB-type" evidence="9">
    <location>
        <begin position="123"/>
        <end position="226"/>
    </location>
</feature>
<dbReference type="GO" id="GO:0032993">
    <property type="term" value="C:protein-DNA complex"/>
    <property type="evidence" value="ECO:0007669"/>
    <property type="project" value="TreeGrafter"/>
</dbReference>
<evidence type="ECO:0000313" key="10">
    <source>
        <dbReference type="EMBL" id="SAL67997.1"/>
    </source>
</evidence>
<dbReference type="SMART" id="SM00448">
    <property type="entry name" value="REC"/>
    <property type="match status" value="1"/>
</dbReference>
<dbReference type="InterPro" id="IPR016032">
    <property type="entry name" value="Sig_transdc_resp-reg_C-effctor"/>
</dbReference>
<dbReference type="Gene3D" id="1.10.10.10">
    <property type="entry name" value="Winged helix-like DNA-binding domain superfamily/Winged helix DNA-binding domain"/>
    <property type="match status" value="1"/>
</dbReference>
<dbReference type="Proteomes" id="UP000054977">
    <property type="component" value="Unassembled WGS sequence"/>
</dbReference>
<dbReference type="GO" id="GO:0005829">
    <property type="term" value="C:cytosol"/>
    <property type="evidence" value="ECO:0007669"/>
    <property type="project" value="TreeGrafter"/>
</dbReference>
<evidence type="ECO:0000256" key="6">
    <source>
        <dbReference type="PROSITE-ProRule" id="PRU00169"/>
    </source>
</evidence>
<keyword evidence="1 6" id="KW-0597">Phosphoprotein</keyword>
<dbReference type="PANTHER" id="PTHR48111">
    <property type="entry name" value="REGULATOR OF RPOS"/>
    <property type="match status" value="1"/>
</dbReference>
<dbReference type="GO" id="GO:0000976">
    <property type="term" value="F:transcription cis-regulatory region binding"/>
    <property type="evidence" value="ECO:0007669"/>
    <property type="project" value="TreeGrafter"/>
</dbReference>
<dbReference type="SMART" id="SM00862">
    <property type="entry name" value="Trans_reg_C"/>
    <property type="match status" value="1"/>
</dbReference>
<keyword evidence="5" id="KW-0804">Transcription</keyword>
<organism evidence="10 11">
    <name type="scientific">Caballeronia humi</name>
    <dbReference type="NCBI Taxonomy" id="326474"/>
    <lineage>
        <taxon>Bacteria</taxon>
        <taxon>Pseudomonadati</taxon>
        <taxon>Pseudomonadota</taxon>
        <taxon>Betaproteobacteria</taxon>
        <taxon>Burkholderiales</taxon>
        <taxon>Burkholderiaceae</taxon>
        <taxon>Caballeronia</taxon>
    </lineage>
</organism>
<evidence type="ECO:0000256" key="4">
    <source>
        <dbReference type="ARBA" id="ARBA00023125"/>
    </source>
</evidence>
<proteinExistence type="predicted"/>
<comment type="caution">
    <text evidence="10">The sequence shown here is derived from an EMBL/GenBank/DDBJ whole genome shotgun (WGS) entry which is preliminary data.</text>
</comment>
<dbReference type="Gene3D" id="3.40.50.2300">
    <property type="match status" value="1"/>
</dbReference>
<sequence length="228" mass="25203">MLREPVLTTSVLLLADNDWQFGETLCAALEDAFCSVHRVVDNVQVLDALRTRRYDVILLDVDPPKTDCLHLIRILRSQAHSSAVILIAAEGDVRDGETSGLESLADERVSKPFKISEVLSRMRNAIRRTGSDADSSTAHFWNNVERQLGPLDTMAARLSPTELALLHALLARPGAIFSSDELKRQIGGNERMADDYVIEIHIDSLNSKLGSEAIKTIRGLGWMVSSEI</sequence>
<dbReference type="STRING" id="326474.AWB65_06632"/>
<keyword evidence="3" id="KW-0805">Transcription regulation</keyword>
<name>A0A158JGL1_9BURK</name>
<protein>
    <submittedName>
        <fullName evidence="10">Two component transcriptional regulator</fullName>
    </submittedName>
</protein>
<dbReference type="GO" id="GO:0006355">
    <property type="term" value="P:regulation of DNA-templated transcription"/>
    <property type="evidence" value="ECO:0007669"/>
    <property type="project" value="InterPro"/>
</dbReference>
<keyword evidence="4 7" id="KW-0238">DNA-binding</keyword>
<dbReference type="RefSeq" id="WP_087671070.1">
    <property type="nucleotide sequence ID" value="NZ_FCNW02000099.1"/>
</dbReference>
<evidence type="ECO:0000256" key="1">
    <source>
        <dbReference type="ARBA" id="ARBA00022553"/>
    </source>
</evidence>
<dbReference type="InterPro" id="IPR001867">
    <property type="entry name" value="OmpR/PhoB-type_DNA-bd"/>
</dbReference>
<dbReference type="InterPro" id="IPR036388">
    <property type="entry name" value="WH-like_DNA-bd_sf"/>
</dbReference>
<reference evidence="10" key="1">
    <citation type="submission" date="2016-01" db="EMBL/GenBank/DDBJ databases">
        <authorList>
            <person name="Peeters C."/>
        </authorList>
    </citation>
    <scope>NUCLEOTIDE SEQUENCE [LARGE SCALE GENOMIC DNA]</scope>
    <source>
        <strain evidence="10">LMG 22934</strain>
    </source>
</reference>
<dbReference type="GO" id="GO:0000156">
    <property type="term" value="F:phosphorelay response regulator activity"/>
    <property type="evidence" value="ECO:0007669"/>
    <property type="project" value="TreeGrafter"/>
</dbReference>
<accession>A0A158JGL1</accession>
<dbReference type="AlphaFoldDB" id="A0A158JGL1"/>
<evidence type="ECO:0000259" key="9">
    <source>
        <dbReference type="PROSITE" id="PS51755"/>
    </source>
</evidence>
<feature type="modified residue" description="4-aspartylphosphate" evidence="6">
    <location>
        <position position="60"/>
    </location>
</feature>
<gene>
    <name evidence="10" type="ORF">AWB65_06632</name>
</gene>
<evidence type="ECO:0000256" key="7">
    <source>
        <dbReference type="PROSITE-ProRule" id="PRU01091"/>
    </source>
</evidence>
<dbReference type="SUPFAM" id="SSF46894">
    <property type="entry name" value="C-terminal effector domain of the bipartite response regulators"/>
    <property type="match status" value="1"/>
</dbReference>
<keyword evidence="2" id="KW-0902">Two-component regulatory system</keyword>
<feature type="domain" description="Response regulatory" evidence="8">
    <location>
        <begin position="11"/>
        <end position="126"/>
    </location>
</feature>
<evidence type="ECO:0000259" key="8">
    <source>
        <dbReference type="PROSITE" id="PS50110"/>
    </source>
</evidence>
<dbReference type="InterPro" id="IPR001789">
    <property type="entry name" value="Sig_transdc_resp-reg_receiver"/>
</dbReference>
<evidence type="ECO:0000256" key="3">
    <source>
        <dbReference type="ARBA" id="ARBA00023015"/>
    </source>
</evidence>
<feature type="DNA-binding region" description="OmpR/PhoB-type" evidence="7">
    <location>
        <begin position="123"/>
        <end position="226"/>
    </location>
</feature>
<dbReference type="EMBL" id="FCNW02000099">
    <property type="protein sequence ID" value="SAL67997.1"/>
    <property type="molecule type" value="Genomic_DNA"/>
</dbReference>
<dbReference type="InterPro" id="IPR039420">
    <property type="entry name" value="WalR-like"/>
</dbReference>
<evidence type="ECO:0000313" key="11">
    <source>
        <dbReference type="Proteomes" id="UP000054977"/>
    </source>
</evidence>
<evidence type="ECO:0000256" key="5">
    <source>
        <dbReference type="ARBA" id="ARBA00023163"/>
    </source>
</evidence>
<dbReference type="PANTHER" id="PTHR48111:SF1">
    <property type="entry name" value="TWO-COMPONENT RESPONSE REGULATOR ORR33"/>
    <property type="match status" value="1"/>
</dbReference>
<dbReference type="InterPro" id="IPR011006">
    <property type="entry name" value="CheY-like_superfamily"/>
</dbReference>
<evidence type="ECO:0000256" key="2">
    <source>
        <dbReference type="ARBA" id="ARBA00023012"/>
    </source>
</evidence>
<dbReference type="PROSITE" id="PS50110">
    <property type="entry name" value="RESPONSE_REGULATORY"/>
    <property type="match status" value="1"/>
</dbReference>
<dbReference type="OrthoDB" id="9802426at2"/>
<keyword evidence="11" id="KW-1185">Reference proteome</keyword>